<dbReference type="GO" id="GO:0009253">
    <property type="term" value="P:peptidoglycan catabolic process"/>
    <property type="evidence" value="ECO:0007669"/>
    <property type="project" value="InterPro"/>
</dbReference>
<dbReference type="CDD" id="cd02696">
    <property type="entry name" value="MurNAc-LAA"/>
    <property type="match status" value="1"/>
</dbReference>
<organism evidence="4 5">
    <name type="scientific">Anaerovibrio lipolyticus</name>
    <dbReference type="NCBI Taxonomy" id="82374"/>
    <lineage>
        <taxon>Bacteria</taxon>
        <taxon>Bacillati</taxon>
        <taxon>Bacillota</taxon>
        <taxon>Negativicutes</taxon>
        <taxon>Selenomonadales</taxon>
        <taxon>Selenomonadaceae</taxon>
        <taxon>Anaerovibrio</taxon>
    </lineage>
</organism>
<proteinExistence type="predicted"/>
<gene>
    <name evidence="4" type="ORF">NZ47_01400</name>
</gene>
<dbReference type="PANTHER" id="PTHR30404">
    <property type="entry name" value="N-ACETYLMURAMOYL-L-ALANINE AMIDASE"/>
    <property type="match status" value="1"/>
</dbReference>
<dbReference type="InterPro" id="IPR002508">
    <property type="entry name" value="MurNAc-LAA_cat"/>
</dbReference>
<reference evidence="4 5" key="1">
    <citation type="journal article" date="2013" name="PLoS ONE">
        <title>Identification and characterization of three novel lipases belonging to families II and V from Anaerovibrio lipolyticus 5ST.</title>
        <authorList>
            <person name="Prive F."/>
            <person name="Kaderbhai N.N."/>
            <person name="Girdwood S."/>
            <person name="Worgan H.J."/>
            <person name="Pinloche E."/>
            <person name="Scollan N.D."/>
            <person name="Huws S.A."/>
            <person name="Newbold C.J."/>
        </authorList>
    </citation>
    <scope>NUCLEOTIDE SEQUENCE [LARGE SCALE GENOMIC DNA]</scope>
    <source>
        <strain evidence="4 5">5S</strain>
    </source>
</reference>
<evidence type="ECO:0000256" key="2">
    <source>
        <dbReference type="SAM" id="SignalP"/>
    </source>
</evidence>
<dbReference type="Gene3D" id="3.40.630.40">
    <property type="entry name" value="Zn-dependent exopeptidases"/>
    <property type="match status" value="1"/>
</dbReference>
<dbReference type="SUPFAM" id="SSF53187">
    <property type="entry name" value="Zn-dependent exopeptidases"/>
    <property type="match status" value="1"/>
</dbReference>
<dbReference type="Proteomes" id="UP000030993">
    <property type="component" value="Unassembled WGS sequence"/>
</dbReference>
<dbReference type="InterPro" id="IPR050695">
    <property type="entry name" value="N-acetylmuramoyl_amidase_3"/>
</dbReference>
<keyword evidence="5" id="KW-1185">Reference proteome</keyword>
<evidence type="ECO:0000313" key="4">
    <source>
        <dbReference type="EMBL" id="KHM52985.1"/>
    </source>
</evidence>
<dbReference type="GO" id="GO:0030288">
    <property type="term" value="C:outer membrane-bounded periplasmic space"/>
    <property type="evidence" value="ECO:0007669"/>
    <property type="project" value="TreeGrafter"/>
</dbReference>
<dbReference type="EMBL" id="JSCE01000024">
    <property type="protein sequence ID" value="KHM52985.1"/>
    <property type="molecule type" value="Genomic_DNA"/>
</dbReference>
<dbReference type="SMART" id="SM00646">
    <property type="entry name" value="Ami_3"/>
    <property type="match status" value="1"/>
</dbReference>
<name>A0A0B2JXC8_9FIRM</name>
<protein>
    <recommendedName>
        <fullName evidence="3">MurNAc-LAA domain-containing protein</fullName>
    </recommendedName>
</protein>
<dbReference type="Pfam" id="PF01520">
    <property type="entry name" value="Amidase_3"/>
    <property type="match status" value="1"/>
</dbReference>
<comment type="caution">
    <text evidence="4">The sequence shown here is derived from an EMBL/GenBank/DDBJ whole genome shotgun (WGS) entry which is preliminary data.</text>
</comment>
<dbReference type="STRING" id="82374.NZ47_01400"/>
<sequence>MSLKKIWCRLLIVICCVLGIMGTGSFTAQAAVNHTLNYFRYNNFKDDDGRSWVRIEMGMNKGDLEYEVSQNPDKPFQLIIKMNNTNRGDVKKNIGLDRKIARYMTLKNENRDMVATIAVTDSLEDHEYKVYTAEADKKAKKPYRLVVEIAADKGSPNKAIGDEKLYGVEGRTVVIDPGHGGSDSGAIGPSYVKEKNITLNISLDVARILENNGVNVVMTRTTDVDVYGPDATDKQELQARVNVSHRHPEADIFVSIHCNAFTNSSAHGTGTYYYGHSSRDSLLAQLIQDEMVAATGLYDRGIHSANFYVLRNSWIPATLVETAFISNPYEENMLASAEAQHTMALAICKGISNYFQNIGK</sequence>
<feature type="signal peptide" evidence="2">
    <location>
        <begin position="1"/>
        <end position="30"/>
    </location>
</feature>
<keyword evidence="1" id="KW-0378">Hydrolase</keyword>
<accession>A0A0B2JXC8</accession>
<evidence type="ECO:0000313" key="5">
    <source>
        <dbReference type="Proteomes" id="UP000030993"/>
    </source>
</evidence>
<evidence type="ECO:0000259" key="3">
    <source>
        <dbReference type="SMART" id="SM00646"/>
    </source>
</evidence>
<dbReference type="PANTHER" id="PTHR30404:SF0">
    <property type="entry name" value="N-ACETYLMURAMOYL-L-ALANINE AMIDASE AMIC"/>
    <property type="match status" value="1"/>
</dbReference>
<feature type="chain" id="PRO_5002074536" description="MurNAc-LAA domain-containing protein" evidence="2">
    <location>
        <begin position="31"/>
        <end position="360"/>
    </location>
</feature>
<dbReference type="eggNOG" id="COG0860">
    <property type="taxonomic scope" value="Bacteria"/>
</dbReference>
<dbReference type="GO" id="GO:0008745">
    <property type="term" value="F:N-acetylmuramoyl-L-alanine amidase activity"/>
    <property type="evidence" value="ECO:0007669"/>
    <property type="project" value="InterPro"/>
</dbReference>
<evidence type="ECO:0000256" key="1">
    <source>
        <dbReference type="ARBA" id="ARBA00022801"/>
    </source>
</evidence>
<keyword evidence="2" id="KW-0732">Signal</keyword>
<dbReference type="AlphaFoldDB" id="A0A0B2JXC8"/>
<feature type="domain" description="MurNAc-LAA" evidence="3">
    <location>
        <begin position="241"/>
        <end position="352"/>
    </location>
</feature>